<reference evidence="3 4" key="1">
    <citation type="submission" date="2020-04" db="EMBL/GenBank/DDBJ databases">
        <title>Flammeovirga sp. SR4, a novel species isolated from seawater.</title>
        <authorList>
            <person name="Wang X."/>
        </authorList>
    </citation>
    <scope>NUCLEOTIDE SEQUENCE [LARGE SCALE GENOMIC DNA]</scope>
    <source>
        <strain evidence="3 4">SR4</strain>
    </source>
</reference>
<dbReference type="AlphaFoldDB" id="A0A7X8SJJ8"/>
<keyword evidence="2" id="KW-0812">Transmembrane</keyword>
<dbReference type="Pfam" id="PF10670">
    <property type="entry name" value="DUF4198"/>
    <property type="match status" value="1"/>
</dbReference>
<gene>
    <name evidence="3" type="ORF">HGP29_09470</name>
</gene>
<comment type="caution">
    <text evidence="3">The sequence shown here is derived from an EMBL/GenBank/DDBJ whole genome shotgun (WGS) entry which is preliminary data.</text>
</comment>
<accession>A0A7X8SJJ8</accession>
<sequence>MKLKTGVISKTFDNKLTRPFYLLFALIVLSSHDLYIKMETYFLKPNQEASFSLYNGTFESSENTISRDRLLDASIVAHGKRVAISARQWVDQDSTVTKAIFKPTEEGTYVAGVSTKERVFQQTAEEFNSYLKHDGVLDMLNERKYSNTLDEDVAESYQKHVKAIYQVGDQKSEDWKTILGYPIEFVPMDNPYAKHSGESLDVQLLLDGQPLANQIVYADHVSGHHSHDGHTHSHDHGSDHEHTHTNGKQLRTNDQGIITVGLPEDGIYFLRTIHMKKVEGNKDYTHQSKWSTLTFEVTHEHGEHTHTHDHDHDHDHEEGIPTSLFVIVSLFIIATLFMYFRKNN</sequence>
<proteinExistence type="predicted"/>
<feature type="transmembrane region" description="Helical" evidence="2">
    <location>
        <begin position="20"/>
        <end position="38"/>
    </location>
</feature>
<dbReference type="InterPro" id="IPR019613">
    <property type="entry name" value="DUF4198"/>
</dbReference>
<feature type="transmembrane region" description="Helical" evidence="2">
    <location>
        <begin position="320"/>
        <end position="340"/>
    </location>
</feature>
<organism evidence="3 4">
    <name type="scientific">Flammeovirga agarivorans</name>
    <dbReference type="NCBI Taxonomy" id="2726742"/>
    <lineage>
        <taxon>Bacteria</taxon>
        <taxon>Pseudomonadati</taxon>
        <taxon>Bacteroidota</taxon>
        <taxon>Cytophagia</taxon>
        <taxon>Cytophagales</taxon>
        <taxon>Flammeovirgaceae</taxon>
        <taxon>Flammeovirga</taxon>
    </lineage>
</organism>
<dbReference type="Proteomes" id="UP000585050">
    <property type="component" value="Unassembled WGS sequence"/>
</dbReference>
<dbReference type="RefSeq" id="WP_168882156.1">
    <property type="nucleotide sequence ID" value="NZ_JABAIL010000003.1"/>
</dbReference>
<evidence type="ECO:0000256" key="1">
    <source>
        <dbReference type="SAM" id="MobiDB-lite"/>
    </source>
</evidence>
<name>A0A7X8SJJ8_9BACT</name>
<keyword evidence="2" id="KW-1133">Transmembrane helix</keyword>
<evidence type="ECO:0000313" key="3">
    <source>
        <dbReference type="EMBL" id="NLR91434.1"/>
    </source>
</evidence>
<evidence type="ECO:0000313" key="4">
    <source>
        <dbReference type="Proteomes" id="UP000585050"/>
    </source>
</evidence>
<evidence type="ECO:0000256" key="2">
    <source>
        <dbReference type="SAM" id="Phobius"/>
    </source>
</evidence>
<dbReference type="EMBL" id="JABAIL010000003">
    <property type="protein sequence ID" value="NLR91434.1"/>
    <property type="molecule type" value="Genomic_DNA"/>
</dbReference>
<feature type="region of interest" description="Disordered" evidence="1">
    <location>
        <begin position="222"/>
        <end position="254"/>
    </location>
</feature>
<protein>
    <submittedName>
        <fullName evidence="3">DUF4198 domain-containing protein</fullName>
    </submittedName>
</protein>
<keyword evidence="4" id="KW-1185">Reference proteome</keyword>
<keyword evidence="2" id="KW-0472">Membrane</keyword>
<feature type="compositionally biased region" description="Basic and acidic residues" evidence="1">
    <location>
        <begin position="222"/>
        <end position="244"/>
    </location>
</feature>